<name>A0A7W7S4M8_9ACTN</name>
<organism evidence="1 2">
    <name type="scientific">Streptosporangium album</name>
    <dbReference type="NCBI Taxonomy" id="47479"/>
    <lineage>
        <taxon>Bacteria</taxon>
        <taxon>Bacillati</taxon>
        <taxon>Actinomycetota</taxon>
        <taxon>Actinomycetes</taxon>
        <taxon>Streptosporangiales</taxon>
        <taxon>Streptosporangiaceae</taxon>
        <taxon>Streptosporangium</taxon>
    </lineage>
</organism>
<gene>
    <name evidence="1" type="ORF">FHR32_008211</name>
</gene>
<sequence>MTERAVTLMGGPLDGTAVPGPMVIADGTLETGAYMIVPGEASRAVYEPEPGADPYVWHYRGQID</sequence>
<protein>
    <submittedName>
        <fullName evidence="1">Uncharacterized protein</fullName>
    </submittedName>
</protein>
<evidence type="ECO:0000313" key="1">
    <source>
        <dbReference type="EMBL" id="MBB4943810.1"/>
    </source>
</evidence>
<reference evidence="1 2" key="1">
    <citation type="submission" date="2020-08" db="EMBL/GenBank/DDBJ databases">
        <title>Sequencing the genomes of 1000 actinobacteria strains.</title>
        <authorList>
            <person name="Klenk H.-P."/>
        </authorList>
    </citation>
    <scope>NUCLEOTIDE SEQUENCE [LARGE SCALE GENOMIC DNA]</scope>
    <source>
        <strain evidence="1 2">DSM 43023</strain>
    </source>
</reference>
<keyword evidence="2" id="KW-1185">Reference proteome</keyword>
<comment type="caution">
    <text evidence="1">The sequence shown here is derived from an EMBL/GenBank/DDBJ whole genome shotgun (WGS) entry which is preliminary data.</text>
</comment>
<dbReference type="AlphaFoldDB" id="A0A7W7S4M8"/>
<dbReference type="RefSeq" id="WP_184759730.1">
    <property type="nucleotide sequence ID" value="NZ_BAABEK010000148.1"/>
</dbReference>
<dbReference type="EMBL" id="JACHJU010000006">
    <property type="protein sequence ID" value="MBB4943810.1"/>
    <property type="molecule type" value="Genomic_DNA"/>
</dbReference>
<evidence type="ECO:0000313" key="2">
    <source>
        <dbReference type="Proteomes" id="UP000534286"/>
    </source>
</evidence>
<dbReference type="Proteomes" id="UP000534286">
    <property type="component" value="Unassembled WGS sequence"/>
</dbReference>
<proteinExistence type="predicted"/>
<accession>A0A7W7S4M8</accession>